<feature type="transmembrane region" description="Helical" evidence="1">
    <location>
        <begin position="451"/>
        <end position="473"/>
    </location>
</feature>
<evidence type="ECO:0000259" key="2">
    <source>
        <dbReference type="Pfam" id="PF06808"/>
    </source>
</evidence>
<sequence>MFFKKKAANDVQNIDLDNEGGGGIRQLEGNQAIVIAVFAIGLSLFAIYSNSFMNIQEIYRNTIFLGFIFVLGFLLNPATKAGNKHKFSILDMIFAVAGLAGVIYILMNYIAIHNDRMSQPIVWDYVFAIITIIALLEISRRSIGIFIPVLTLGAIIYALFGPYFPGVMGHAGFSLERLLFRFYMTTEGIFGMTLSIATTYIVLFILFGAFLSASGATKLFNDLAVAIAGQRRGGPAQVAVLSSALTGSLSGSAVANVATTGPFTIPLMKSIGLKPKYAAAVEASASTGGMIMPPIMGAAAFIMAGFLGVSYNIVILAAIIPSLLYYAGLIIAIDIEAKKEGLKGMSKDSIPQVWAVLKEGGVLLVPLVIVILTLLSGKTPIAAGFAGIISAIIASWLTKSKSNRITMKKAAGALIDGAKGSIQVAVACTSVGIIIAVVTMTGLGATLSYNIIALSGGSLAVILLLVAITCIVLSMGLPSTALYIVVAVTAAPALIEAGVNPVAAHFFVFWFGALSNITPPVALASFTAAGLAGADAMKTSWIALKLCLPGFIIPFMIAYNPIMVMQTETGEVASALSGILVFITAALGVYALSIAVFNFFRTKLNIIERIGFFVVALLLINPGLLTDAVGLAIGISFLTWHIIRSKKLENISTQEEDKAVGV</sequence>
<feature type="transmembrane region" description="Helical" evidence="1">
    <location>
        <begin position="32"/>
        <end position="52"/>
    </location>
</feature>
<feature type="transmembrane region" description="Helical" evidence="1">
    <location>
        <begin position="277"/>
        <end position="307"/>
    </location>
</feature>
<feature type="transmembrane region" description="Helical" evidence="1">
    <location>
        <begin position="313"/>
        <end position="333"/>
    </location>
</feature>
<feature type="transmembrane region" description="Helical" evidence="1">
    <location>
        <begin position="87"/>
        <end position="111"/>
    </location>
</feature>
<keyword evidence="1" id="KW-1133">Transmembrane helix</keyword>
<dbReference type="Pfam" id="PF06808">
    <property type="entry name" value="DctM"/>
    <property type="match status" value="1"/>
</dbReference>
<dbReference type="AlphaFoldDB" id="A0A9X1CEX1"/>
<dbReference type="PANTHER" id="PTHR43849:SF2">
    <property type="entry name" value="BLL3936 PROTEIN"/>
    <property type="match status" value="1"/>
</dbReference>
<feature type="transmembrane region" description="Helical" evidence="1">
    <location>
        <begin position="58"/>
        <end position="75"/>
    </location>
</feature>
<dbReference type="InterPro" id="IPR010656">
    <property type="entry name" value="DctM"/>
</dbReference>
<proteinExistence type="predicted"/>
<evidence type="ECO:0000313" key="3">
    <source>
        <dbReference type="EMBL" id="MBP2076498.1"/>
    </source>
</evidence>
<comment type="caution">
    <text evidence="3">The sequence shown here is derived from an EMBL/GenBank/DDBJ whole genome shotgun (WGS) entry which is preliminary data.</text>
</comment>
<feature type="transmembrane region" description="Helical" evidence="1">
    <location>
        <begin position="612"/>
        <end position="643"/>
    </location>
</feature>
<name>A0A9X1CEX1_9BACI</name>
<evidence type="ECO:0000256" key="1">
    <source>
        <dbReference type="SAM" id="Phobius"/>
    </source>
</evidence>
<keyword evidence="4" id="KW-1185">Reference proteome</keyword>
<keyword evidence="1" id="KW-0472">Membrane</keyword>
<feature type="domain" description="TRAP C4-dicarboxylate transport system permease DctM subunit" evidence="2">
    <location>
        <begin position="131"/>
        <end position="565"/>
    </location>
</feature>
<dbReference type="Proteomes" id="UP001138793">
    <property type="component" value="Unassembled WGS sequence"/>
</dbReference>
<feature type="transmembrane region" description="Helical" evidence="1">
    <location>
        <begin position="381"/>
        <end position="398"/>
    </location>
</feature>
<feature type="transmembrane region" description="Helical" evidence="1">
    <location>
        <begin position="353"/>
        <end position="375"/>
    </location>
</feature>
<accession>A0A9X1CEX1</accession>
<dbReference type="RefSeq" id="WP_149474668.1">
    <property type="nucleotide sequence ID" value="NZ_JAGGMB010000002.1"/>
</dbReference>
<dbReference type="NCBIfam" id="TIGR02123">
    <property type="entry name" value="TRAP_fused"/>
    <property type="match status" value="1"/>
</dbReference>
<feature type="transmembrane region" description="Helical" evidence="1">
    <location>
        <begin position="579"/>
        <end position="600"/>
    </location>
</feature>
<keyword evidence="1" id="KW-0812">Transmembrane</keyword>
<feature type="transmembrane region" description="Helical" evidence="1">
    <location>
        <begin position="117"/>
        <end position="136"/>
    </location>
</feature>
<reference evidence="3" key="1">
    <citation type="submission" date="2021-03" db="EMBL/GenBank/DDBJ databases">
        <title>Genomic Encyclopedia of Type Strains, Phase IV (KMG-IV): sequencing the most valuable type-strain genomes for metagenomic binning, comparative biology and taxonomic classification.</title>
        <authorList>
            <person name="Goeker M."/>
        </authorList>
    </citation>
    <scope>NUCLEOTIDE SEQUENCE</scope>
    <source>
        <strain evidence="3">DSM 107338</strain>
    </source>
</reference>
<organism evidence="3 4">
    <name type="scientific">Oceanobacillus polygoni</name>
    <dbReference type="NCBI Taxonomy" id="1235259"/>
    <lineage>
        <taxon>Bacteria</taxon>
        <taxon>Bacillati</taxon>
        <taxon>Bacillota</taxon>
        <taxon>Bacilli</taxon>
        <taxon>Bacillales</taxon>
        <taxon>Bacillaceae</taxon>
        <taxon>Oceanobacillus</taxon>
    </lineage>
</organism>
<feature type="transmembrane region" description="Helical" evidence="1">
    <location>
        <begin position="505"/>
        <end position="529"/>
    </location>
</feature>
<dbReference type="InterPro" id="IPR011853">
    <property type="entry name" value="TRAP_DctM-Dct_fused"/>
</dbReference>
<evidence type="ECO:0000313" key="4">
    <source>
        <dbReference type="Proteomes" id="UP001138793"/>
    </source>
</evidence>
<dbReference type="OrthoDB" id="9759894at2"/>
<gene>
    <name evidence="3" type="ORF">J2Z64_000710</name>
</gene>
<dbReference type="PANTHER" id="PTHR43849">
    <property type="entry name" value="BLL3936 PROTEIN"/>
    <property type="match status" value="1"/>
</dbReference>
<feature type="transmembrane region" description="Helical" evidence="1">
    <location>
        <begin position="189"/>
        <end position="211"/>
    </location>
</feature>
<protein>
    <submittedName>
        <fullName evidence="3">TRAP transporter 4TM/12TM fusion protein</fullName>
    </submittedName>
</protein>
<feature type="transmembrane region" description="Helical" evidence="1">
    <location>
        <begin position="424"/>
        <end position="445"/>
    </location>
</feature>
<feature type="transmembrane region" description="Helical" evidence="1">
    <location>
        <begin position="143"/>
        <end position="164"/>
    </location>
</feature>
<feature type="transmembrane region" description="Helical" evidence="1">
    <location>
        <begin position="480"/>
        <end position="499"/>
    </location>
</feature>
<dbReference type="EMBL" id="JAGGMB010000002">
    <property type="protein sequence ID" value="MBP2076498.1"/>
    <property type="molecule type" value="Genomic_DNA"/>
</dbReference>
<feature type="transmembrane region" description="Helical" evidence="1">
    <location>
        <begin position="541"/>
        <end position="559"/>
    </location>
</feature>